<comment type="domain">
    <text evidence="6">Has three domains with a flexible linker between the domains II and III and assumes an 'L' shape. Domain III is highly mobile and contacts RuvB.</text>
</comment>
<dbReference type="GO" id="GO:0005524">
    <property type="term" value="F:ATP binding"/>
    <property type="evidence" value="ECO:0007669"/>
    <property type="project" value="InterPro"/>
</dbReference>
<dbReference type="Gene3D" id="1.10.8.10">
    <property type="entry name" value="DNA helicase RuvA subunit, C-terminal domain"/>
    <property type="match status" value="1"/>
</dbReference>
<evidence type="ECO:0000256" key="1">
    <source>
        <dbReference type="ARBA" id="ARBA00022490"/>
    </source>
</evidence>
<feature type="region of interest" description="Domain III" evidence="6">
    <location>
        <begin position="151"/>
        <end position="200"/>
    </location>
</feature>
<dbReference type="GO" id="GO:0005737">
    <property type="term" value="C:cytoplasm"/>
    <property type="evidence" value="ECO:0007669"/>
    <property type="project" value="UniProtKB-SubCell"/>
</dbReference>
<keyword evidence="1 6" id="KW-0963">Cytoplasm</keyword>
<dbReference type="SUPFAM" id="SSF50249">
    <property type="entry name" value="Nucleic acid-binding proteins"/>
    <property type="match status" value="1"/>
</dbReference>
<evidence type="ECO:0000256" key="3">
    <source>
        <dbReference type="ARBA" id="ARBA00023125"/>
    </source>
</evidence>
<dbReference type="InterPro" id="IPR011114">
    <property type="entry name" value="RuvA_C"/>
</dbReference>
<comment type="similarity">
    <text evidence="6">Belongs to the RuvA family.</text>
</comment>
<protein>
    <recommendedName>
        <fullName evidence="6">Holliday junction branch migration complex subunit RuvA</fullName>
    </recommendedName>
</protein>
<dbReference type="InterPro" id="IPR012340">
    <property type="entry name" value="NA-bd_OB-fold"/>
</dbReference>
<evidence type="ECO:0000256" key="4">
    <source>
        <dbReference type="ARBA" id="ARBA00023172"/>
    </source>
</evidence>
<dbReference type="HAMAP" id="MF_00031">
    <property type="entry name" value="DNA_HJ_migration_RuvA"/>
    <property type="match status" value="1"/>
</dbReference>
<comment type="subcellular location">
    <subcellularLocation>
        <location evidence="6">Cytoplasm</location>
    </subcellularLocation>
</comment>
<dbReference type="CDD" id="cd14332">
    <property type="entry name" value="UBA_RuvA_C"/>
    <property type="match status" value="1"/>
</dbReference>
<dbReference type="Pfam" id="PF01330">
    <property type="entry name" value="RuvA_N"/>
    <property type="match status" value="1"/>
</dbReference>
<dbReference type="InterPro" id="IPR003583">
    <property type="entry name" value="Hlx-hairpin-Hlx_DNA-bd_motif"/>
</dbReference>
<keyword evidence="2 6" id="KW-0227">DNA damage</keyword>
<feature type="region of interest" description="Domain II" evidence="6">
    <location>
        <begin position="64"/>
        <end position="141"/>
    </location>
</feature>
<evidence type="ECO:0000313" key="8">
    <source>
        <dbReference type="EMBL" id="SDZ75144.1"/>
    </source>
</evidence>
<keyword evidence="4 6" id="KW-0233">DNA recombination</keyword>
<dbReference type="OrthoDB" id="5293449at2"/>
<dbReference type="GO" id="GO:0006281">
    <property type="term" value="P:DNA repair"/>
    <property type="evidence" value="ECO:0007669"/>
    <property type="project" value="UniProtKB-UniRule"/>
</dbReference>
<dbReference type="NCBIfam" id="TIGR00084">
    <property type="entry name" value="ruvA"/>
    <property type="match status" value="1"/>
</dbReference>
<dbReference type="Proteomes" id="UP000183469">
    <property type="component" value="Unassembled WGS sequence"/>
</dbReference>
<keyword evidence="8" id="KW-0378">Hydrolase</keyword>
<sequence length="200" mass="21668">MIGFLRGQVAALKADYCLLDVNGVGYRVFVAGSTRNKLRLKEDAQLFTYMNVYQDGITLYGFASEEEYDIFQLLIGVSGIGPKVALGILSAITVESLCKAIQNKQATVLTKLPGIGKKSAERLILELKDKVAFAAADDVEEILTLDLEGPTGDDMMSEAQAALVALGYSQAEIAPVLKKATKCKTTEEVIKLALKQLNKF</sequence>
<reference evidence="8 9" key="1">
    <citation type="submission" date="2016-10" db="EMBL/GenBank/DDBJ databases">
        <authorList>
            <person name="de Groot N.N."/>
        </authorList>
    </citation>
    <scope>NUCLEOTIDE SEQUENCE [LARGE SCALE GENOMIC DNA]</scope>
    <source>
        <strain evidence="8 9">DSM 2872</strain>
    </source>
</reference>
<dbReference type="GO" id="GO:0009378">
    <property type="term" value="F:four-way junction helicase activity"/>
    <property type="evidence" value="ECO:0007669"/>
    <property type="project" value="InterPro"/>
</dbReference>
<dbReference type="InterPro" id="IPR036267">
    <property type="entry name" value="RuvA_C_sf"/>
</dbReference>
<accession>A0A1H3VLK6</accession>
<comment type="caution">
    <text evidence="6">Lacks conserved residue(s) required for the propagation of feature annotation.</text>
</comment>
<dbReference type="Gene3D" id="1.10.150.20">
    <property type="entry name" value="5' to 3' exonuclease, C-terminal subdomain"/>
    <property type="match status" value="1"/>
</dbReference>
<keyword evidence="8" id="KW-0067">ATP-binding</keyword>
<organism evidence="8 9">
    <name type="scientific">Selenomonas ruminantium</name>
    <dbReference type="NCBI Taxonomy" id="971"/>
    <lineage>
        <taxon>Bacteria</taxon>
        <taxon>Bacillati</taxon>
        <taxon>Bacillota</taxon>
        <taxon>Negativicutes</taxon>
        <taxon>Selenomonadales</taxon>
        <taxon>Selenomonadaceae</taxon>
        <taxon>Selenomonas</taxon>
    </lineage>
</organism>
<name>A0A1H3VLK6_SELRU</name>
<dbReference type="InterPro" id="IPR010994">
    <property type="entry name" value="RuvA_2-like"/>
</dbReference>
<dbReference type="InterPro" id="IPR000085">
    <property type="entry name" value="RuvA"/>
</dbReference>
<dbReference type="AlphaFoldDB" id="A0A1H3VLK6"/>
<keyword evidence="8" id="KW-0347">Helicase</keyword>
<dbReference type="Pfam" id="PF07499">
    <property type="entry name" value="RuvA_C"/>
    <property type="match status" value="1"/>
</dbReference>
<dbReference type="SUPFAM" id="SSF46929">
    <property type="entry name" value="DNA helicase RuvA subunit, C-terminal domain"/>
    <property type="match status" value="1"/>
</dbReference>
<dbReference type="InterPro" id="IPR013849">
    <property type="entry name" value="DNA_helicase_Holl-junc_RuvA_I"/>
</dbReference>
<comment type="function">
    <text evidence="6">The RuvA-RuvB-RuvC complex processes Holliday junction (HJ) DNA during genetic recombination and DNA repair, while the RuvA-RuvB complex plays an important role in the rescue of blocked DNA replication forks via replication fork reversal (RFR). RuvA specifically binds to HJ cruciform DNA, conferring on it an open structure. The RuvB hexamer acts as an ATP-dependent pump, pulling dsDNA into and through the RuvAB complex. HJ branch migration allows RuvC to scan DNA until it finds its consensus sequence, where it cleaves and resolves the cruciform DNA.</text>
</comment>
<evidence type="ECO:0000256" key="6">
    <source>
        <dbReference type="HAMAP-Rule" id="MF_00031"/>
    </source>
</evidence>
<keyword evidence="5 6" id="KW-0234">DNA repair</keyword>
<feature type="domain" description="Helix-hairpin-helix DNA-binding motif class 1" evidence="7">
    <location>
        <begin position="72"/>
        <end position="91"/>
    </location>
</feature>
<keyword evidence="3 6" id="KW-0238">DNA-binding</keyword>
<proteinExistence type="inferred from homology"/>
<dbReference type="RefSeq" id="WP_074670406.1">
    <property type="nucleotide sequence ID" value="NZ_FNQG01000002.1"/>
</dbReference>
<dbReference type="GO" id="GO:0006310">
    <property type="term" value="P:DNA recombination"/>
    <property type="evidence" value="ECO:0007669"/>
    <property type="project" value="UniProtKB-UniRule"/>
</dbReference>
<feature type="domain" description="Helix-hairpin-helix DNA-binding motif class 1" evidence="7">
    <location>
        <begin position="107"/>
        <end position="126"/>
    </location>
</feature>
<dbReference type="GO" id="GO:0009379">
    <property type="term" value="C:Holliday junction helicase complex"/>
    <property type="evidence" value="ECO:0007669"/>
    <property type="project" value="InterPro"/>
</dbReference>
<dbReference type="EMBL" id="FNQG01000002">
    <property type="protein sequence ID" value="SDZ75144.1"/>
    <property type="molecule type" value="Genomic_DNA"/>
</dbReference>
<evidence type="ECO:0000313" key="9">
    <source>
        <dbReference type="Proteomes" id="UP000183469"/>
    </source>
</evidence>
<dbReference type="Gene3D" id="2.40.50.140">
    <property type="entry name" value="Nucleic acid-binding proteins"/>
    <property type="match status" value="1"/>
</dbReference>
<dbReference type="GO" id="GO:0000400">
    <property type="term" value="F:four-way junction DNA binding"/>
    <property type="evidence" value="ECO:0007669"/>
    <property type="project" value="UniProtKB-UniRule"/>
</dbReference>
<dbReference type="GO" id="GO:0048476">
    <property type="term" value="C:Holliday junction resolvase complex"/>
    <property type="evidence" value="ECO:0007669"/>
    <property type="project" value="UniProtKB-UniRule"/>
</dbReference>
<comment type="subunit">
    <text evidence="6">Homotetramer. Forms an RuvA(8)-RuvB(12)-Holliday junction (HJ) complex. HJ DNA is sandwiched between 2 RuvA tetramers; dsDNA enters through RuvA and exits via RuvB. An RuvB hexamer assembles on each DNA strand where it exits the tetramer. Each RuvB hexamer is contacted by two RuvA subunits (via domain III) on 2 adjacent RuvB subunits; this complex drives branch migration. In the full resolvosome a probable DNA-RuvA(4)-RuvB(12)-RuvC(2) complex forms which resolves the HJ.</text>
</comment>
<dbReference type="Pfam" id="PF14520">
    <property type="entry name" value="HHH_5"/>
    <property type="match status" value="1"/>
</dbReference>
<evidence type="ECO:0000256" key="2">
    <source>
        <dbReference type="ARBA" id="ARBA00022763"/>
    </source>
</evidence>
<evidence type="ECO:0000256" key="5">
    <source>
        <dbReference type="ARBA" id="ARBA00023204"/>
    </source>
</evidence>
<evidence type="ECO:0000259" key="7">
    <source>
        <dbReference type="SMART" id="SM00278"/>
    </source>
</evidence>
<dbReference type="SUPFAM" id="SSF47781">
    <property type="entry name" value="RuvA domain 2-like"/>
    <property type="match status" value="1"/>
</dbReference>
<keyword evidence="8" id="KW-0547">Nucleotide-binding</keyword>
<dbReference type="SMART" id="SM00278">
    <property type="entry name" value="HhH1"/>
    <property type="match status" value="2"/>
</dbReference>
<gene>
    <name evidence="6" type="primary">ruvA</name>
    <name evidence="8" type="ORF">SAMN05660648_00336</name>
</gene>